<name>A0A939KNC3_9PROT</name>
<sequence>MMACLLKESSAQRGKSMMVFLVWCDGRRRARGRVLMAGSFIISNVE</sequence>
<dbReference type="EMBL" id="JAFVMH010000004">
    <property type="protein sequence ID" value="MBO1325540.1"/>
    <property type="molecule type" value="Genomic_DNA"/>
</dbReference>
<dbReference type="RefSeq" id="WP_207846258.1">
    <property type="nucleotide sequence ID" value="NZ_JAFVMH010000004.1"/>
</dbReference>
<comment type="caution">
    <text evidence="1">The sequence shown here is derived from an EMBL/GenBank/DDBJ whole genome shotgun (WGS) entry which is preliminary data.</text>
</comment>
<keyword evidence="2" id="KW-1185">Reference proteome</keyword>
<evidence type="ECO:0000313" key="2">
    <source>
        <dbReference type="Proteomes" id="UP000664073"/>
    </source>
</evidence>
<evidence type="ECO:0000313" key="1">
    <source>
        <dbReference type="EMBL" id="MBO1325540.1"/>
    </source>
</evidence>
<dbReference type="Proteomes" id="UP000664073">
    <property type="component" value="Unassembled WGS sequence"/>
</dbReference>
<protein>
    <submittedName>
        <fullName evidence="1">Uncharacterized protein</fullName>
    </submittedName>
</protein>
<proteinExistence type="predicted"/>
<organism evidence="1 2">
    <name type="scientific">Acetobacter garciniae</name>
    <dbReference type="NCBI Taxonomy" id="2817435"/>
    <lineage>
        <taxon>Bacteria</taxon>
        <taxon>Pseudomonadati</taxon>
        <taxon>Pseudomonadota</taxon>
        <taxon>Alphaproteobacteria</taxon>
        <taxon>Acetobacterales</taxon>
        <taxon>Acetobacteraceae</taxon>
        <taxon>Acetobacter</taxon>
    </lineage>
</organism>
<gene>
    <name evidence="1" type="ORF">J2D77_10295</name>
</gene>
<accession>A0A939KNC3</accession>
<dbReference type="AlphaFoldDB" id="A0A939KNC3"/>
<reference evidence="1" key="1">
    <citation type="submission" date="2021-03" db="EMBL/GenBank/DDBJ databases">
        <title>The complete genome sequence of Acetobacter sp. TBRC 12339.</title>
        <authorList>
            <person name="Charoenyingcharoen P."/>
            <person name="Yukphan P."/>
        </authorList>
    </citation>
    <scope>NUCLEOTIDE SEQUENCE</scope>
    <source>
        <strain evidence="1">TBRC 12339</strain>
    </source>
</reference>